<name>A0A916NQC2_9BACL</name>
<dbReference type="Pfam" id="PF14238">
    <property type="entry name" value="DUF4340"/>
    <property type="match status" value="1"/>
</dbReference>
<protein>
    <recommendedName>
        <fullName evidence="1">DUF4340 domain-containing protein</fullName>
    </recommendedName>
</protein>
<dbReference type="EMBL" id="CAJVAS010000015">
    <property type="protein sequence ID" value="CAG7633482.1"/>
    <property type="molecule type" value="Genomic_DNA"/>
</dbReference>
<dbReference type="RefSeq" id="WP_218093223.1">
    <property type="nucleotide sequence ID" value="NZ_CAJVAS010000015.1"/>
</dbReference>
<feature type="domain" description="DUF4340" evidence="1">
    <location>
        <begin position="66"/>
        <end position="212"/>
    </location>
</feature>
<gene>
    <name evidence="2" type="ORF">PAESOLCIP111_03470</name>
</gene>
<dbReference type="Proteomes" id="UP000693672">
    <property type="component" value="Unassembled WGS sequence"/>
</dbReference>
<keyword evidence="3" id="KW-1185">Reference proteome</keyword>
<sequence>MKRLIPTIVLLVLCIGGFWYASSKNFFKEKPPEAAAVVAVKKEEVASYTIKKESGVTELQQKDGKWTMTQPASLPLNGYSPASWLDSLNGATKEKTVNANPSDLAQFGLDKPKQEFTVTLTNGTTYKLTIGNALPVPGFSYAKVDNSPEVFQLSDDKVKSLAKEPIDFMEKSPFTIHYEEIRSLTVDWIGKKWALTKNDPAKASYESNWKVGDKEIKGSDASGILDKAAFISSNEMVKRVAEVKLDAPELRVEMKDVGKDNKETTTVYVGKIDGDNVWIAKQGGDWAYTIPAATVQELYDKANDVVAAAQNNAPNNAQTK</sequence>
<reference evidence="2" key="1">
    <citation type="submission" date="2021-06" db="EMBL/GenBank/DDBJ databases">
        <authorList>
            <person name="Criscuolo A."/>
        </authorList>
    </citation>
    <scope>NUCLEOTIDE SEQUENCE</scope>
    <source>
        <strain evidence="2">CIP111600</strain>
    </source>
</reference>
<evidence type="ECO:0000259" key="1">
    <source>
        <dbReference type="Pfam" id="PF14238"/>
    </source>
</evidence>
<evidence type="ECO:0000313" key="3">
    <source>
        <dbReference type="Proteomes" id="UP000693672"/>
    </source>
</evidence>
<dbReference type="AlphaFoldDB" id="A0A916NQC2"/>
<accession>A0A916NQC2</accession>
<organism evidence="2 3">
    <name type="scientific">Paenibacillus solanacearum</name>
    <dbReference type="NCBI Taxonomy" id="2048548"/>
    <lineage>
        <taxon>Bacteria</taxon>
        <taxon>Bacillati</taxon>
        <taxon>Bacillota</taxon>
        <taxon>Bacilli</taxon>
        <taxon>Bacillales</taxon>
        <taxon>Paenibacillaceae</taxon>
        <taxon>Paenibacillus</taxon>
    </lineage>
</organism>
<comment type="caution">
    <text evidence="2">The sequence shown here is derived from an EMBL/GenBank/DDBJ whole genome shotgun (WGS) entry which is preliminary data.</text>
</comment>
<evidence type="ECO:0000313" key="2">
    <source>
        <dbReference type="EMBL" id="CAG7633482.1"/>
    </source>
</evidence>
<proteinExistence type="predicted"/>
<dbReference type="InterPro" id="IPR025641">
    <property type="entry name" value="DUF4340"/>
</dbReference>